<reference evidence="9" key="1">
    <citation type="journal article" date="2020" name="bioRxiv">
        <title>Comparative genomics of Chlamydomonas.</title>
        <authorList>
            <person name="Craig R.J."/>
            <person name="Hasan A.R."/>
            <person name="Ness R.W."/>
            <person name="Keightley P.D."/>
        </authorList>
    </citation>
    <scope>NUCLEOTIDE SEQUENCE</scope>
    <source>
        <strain evidence="9">CCAP 11/173</strain>
    </source>
</reference>
<keyword evidence="4 6" id="KW-0472">Membrane</keyword>
<dbReference type="GO" id="GO:0016020">
    <property type="term" value="C:membrane"/>
    <property type="evidence" value="ECO:0007669"/>
    <property type="project" value="UniProtKB-SubCell"/>
</dbReference>
<evidence type="ECO:0000256" key="6">
    <source>
        <dbReference type="SAM" id="Phobius"/>
    </source>
</evidence>
<evidence type="ECO:0000259" key="8">
    <source>
        <dbReference type="Pfam" id="PF02931"/>
    </source>
</evidence>
<dbReference type="GO" id="GO:0004888">
    <property type="term" value="F:transmembrane signaling receptor activity"/>
    <property type="evidence" value="ECO:0007669"/>
    <property type="project" value="InterPro"/>
</dbReference>
<feature type="domain" description="Neurotransmitter-gated ion-channel ligand-binding" evidence="8">
    <location>
        <begin position="44"/>
        <end position="213"/>
    </location>
</feature>
<evidence type="ECO:0000256" key="5">
    <source>
        <dbReference type="SAM" id="MobiDB-lite"/>
    </source>
</evidence>
<dbReference type="EMBL" id="JAEHOD010000010">
    <property type="protein sequence ID" value="KAG2450733.1"/>
    <property type="molecule type" value="Genomic_DNA"/>
</dbReference>
<protein>
    <recommendedName>
        <fullName evidence="8">Neurotransmitter-gated ion-channel ligand-binding domain-containing protein</fullName>
    </recommendedName>
</protein>
<dbReference type="GO" id="GO:0005230">
    <property type="term" value="F:extracellular ligand-gated monoatomic ion channel activity"/>
    <property type="evidence" value="ECO:0007669"/>
    <property type="project" value="InterPro"/>
</dbReference>
<comment type="caution">
    <text evidence="9">The sequence shown here is derived from an EMBL/GenBank/DDBJ whole genome shotgun (WGS) entry which is preliminary data.</text>
</comment>
<name>A0A835WMW2_9CHLO</name>
<dbReference type="Pfam" id="PF02931">
    <property type="entry name" value="Neur_chan_LBD"/>
    <property type="match status" value="1"/>
</dbReference>
<keyword evidence="10" id="KW-1185">Reference proteome</keyword>
<feature type="chain" id="PRO_5032740227" description="Neurotransmitter-gated ion-channel ligand-binding domain-containing protein" evidence="7">
    <location>
        <begin position="19"/>
        <end position="863"/>
    </location>
</feature>
<dbReference type="OrthoDB" id="2016799at2759"/>
<keyword evidence="3 6" id="KW-1133">Transmembrane helix</keyword>
<dbReference type="SUPFAM" id="SSF90112">
    <property type="entry name" value="Neurotransmitter-gated ion-channel transmembrane pore"/>
    <property type="match status" value="1"/>
</dbReference>
<evidence type="ECO:0000256" key="4">
    <source>
        <dbReference type="ARBA" id="ARBA00023136"/>
    </source>
</evidence>
<feature type="compositionally biased region" description="Low complexity" evidence="5">
    <location>
        <begin position="536"/>
        <end position="551"/>
    </location>
</feature>
<evidence type="ECO:0000313" key="10">
    <source>
        <dbReference type="Proteomes" id="UP000613740"/>
    </source>
</evidence>
<evidence type="ECO:0000256" key="1">
    <source>
        <dbReference type="ARBA" id="ARBA00004141"/>
    </source>
</evidence>
<evidence type="ECO:0000256" key="7">
    <source>
        <dbReference type="SAM" id="SignalP"/>
    </source>
</evidence>
<feature type="transmembrane region" description="Helical" evidence="6">
    <location>
        <begin position="345"/>
        <end position="363"/>
    </location>
</feature>
<feature type="compositionally biased region" description="Low complexity" evidence="5">
    <location>
        <begin position="583"/>
        <end position="594"/>
    </location>
</feature>
<dbReference type="Gene3D" id="2.70.170.10">
    <property type="entry name" value="Neurotransmitter-gated ion-channel ligand-binding domain"/>
    <property type="match status" value="1"/>
</dbReference>
<dbReference type="Gene3D" id="1.20.58.390">
    <property type="entry name" value="Neurotransmitter-gated ion-channel transmembrane domain"/>
    <property type="match status" value="1"/>
</dbReference>
<gene>
    <name evidence="9" type="ORF">HYH02_004571</name>
</gene>
<dbReference type="FunFam" id="1.20.58.390:FF:000199">
    <property type="entry name" value="Ligand-gated ion channel"/>
    <property type="match status" value="1"/>
</dbReference>
<feature type="transmembrane region" description="Helical" evidence="6">
    <location>
        <begin position="313"/>
        <end position="333"/>
    </location>
</feature>
<feature type="transmembrane region" description="Helical" evidence="6">
    <location>
        <begin position="826"/>
        <end position="845"/>
    </location>
</feature>
<dbReference type="InterPro" id="IPR036719">
    <property type="entry name" value="Neuro-gated_channel_TM_sf"/>
</dbReference>
<dbReference type="AlphaFoldDB" id="A0A835WMW2"/>
<dbReference type="PANTHER" id="PTHR18945">
    <property type="entry name" value="NEUROTRANSMITTER GATED ION CHANNEL"/>
    <property type="match status" value="1"/>
</dbReference>
<dbReference type="InterPro" id="IPR036734">
    <property type="entry name" value="Neur_chan_lig-bd_sf"/>
</dbReference>
<feature type="signal peptide" evidence="7">
    <location>
        <begin position="1"/>
        <end position="18"/>
    </location>
</feature>
<comment type="subcellular location">
    <subcellularLocation>
        <location evidence="1">Membrane</location>
        <topology evidence="1">Multi-pass membrane protein</topology>
    </subcellularLocation>
</comment>
<dbReference type="Proteomes" id="UP000613740">
    <property type="component" value="Unassembled WGS sequence"/>
</dbReference>
<feature type="region of interest" description="Disordered" evidence="5">
    <location>
        <begin position="536"/>
        <end position="619"/>
    </location>
</feature>
<keyword evidence="7" id="KW-0732">Signal</keyword>
<dbReference type="InterPro" id="IPR038050">
    <property type="entry name" value="Neuro_actylchol_rec"/>
</dbReference>
<organism evidence="9 10">
    <name type="scientific">Chlamydomonas schloesseri</name>
    <dbReference type="NCBI Taxonomy" id="2026947"/>
    <lineage>
        <taxon>Eukaryota</taxon>
        <taxon>Viridiplantae</taxon>
        <taxon>Chlorophyta</taxon>
        <taxon>core chlorophytes</taxon>
        <taxon>Chlorophyceae</taxon>
        <taxon>CS clade</taxon>
        <taxon>Chlamydomonadales</taxon>
        <taxon>Chlamydomonadaceae</taxon>
        <taxon>Chlamydomonas</taxon>
    </lineage>
</organism>
<dbReference type="InterPro" id="IPR006201">
    <property type="entry name" value="Neur_channel"/>
</dbReference>
<evidence type="ECO:0000256" key="2">
    <source>
        <dbReference type="ARBA" id="ARBA00022692"/>
    </source>
</evidence>
<keyword evidence="2 6" id="KW-0812">Transmembrane</keyword>
<dbReference type="SUPFAM" id="SSF63712">
    <property type="entry name" value="Nicotinic receptor ligand binding domain-like"/>
    <property type="match status" value="1"/>
</dbReference>
<evidence type="ECO:0000256" key="3">
    <source>
        <dbReference type="ARBA" id="ARBA00022989"/>
    </source>
</evidence>
<feature type="transmembrane region" description="Helical" evidence="6">
    <location>
        <begin position="776"/>
        <end position="796"/>
    </location>
</feature>
<sequence length="863" mass="90396">MLRTASLLLSIFAASSYAQLTNPLLGSEAAGIIPPWAPTLPTGPSGVTDVSVSALLERVTAFSTTENTYHAAWWVILTWKDAGAGEAVRARSTQIMNDDGLSCSRACDSSSLPSGGCCDSIWLPHIELPNMLTYDEDQIPRYRINANATSGTVTWSTRIIGRWYSPLDFRAYPFDHQHLLMELYIADSQSHAVGLKWEHVAKLNNTAHTKGADLSGWRVKWGKGKIYDSRSCQAAYGVTAPRFFEAPSGSGNDMEVLMQSLRISDRRYADNSGRGTTAPDWCGTYPTVYDEARALYGPIVLVADIMVKRVSSYYVMTNLIPVLIISLVVFVVYFMPCNALGDRMVVIMTLFLSLTAMQFVFDFPPANYLNALQQVVLVAYVMMLVACFESLVVNRIATLPVVLTNKRTCFQKYSTLLRRQTNASAGGSGTLTRRVSRALTSAFTNLKFRESKELQRVGSDPIPSPYPTTGAIAVAAYVGGSGGASATGRRVGSAGSGIVAVSPNGGMVVRRTMSRQRSAARRAAAAAAFAAAAAASGHGSGTNTGTHTSAAPTPKGVGSRAPSRSGTLSRLAAVSGGGGAGAAAGANPADLGAATDPIRADSASGRNQGRAPASPLLPPPPLVIADAAGLSPLGISVGVRQPSATAPPAPTPTRAAAAAALNPAITSPKAEPHAATRAAFGSIDIMPPAAAASSSGSGGSLLDPMVCGASAPPPAPGPRITPFAPAASAPMAAGFSAYREAHDGGASCFQKSSSASTDPNVIGGGPWRLRRRRGGCLGRLLGCLAAAWSAAAAWFGRAVTAPDRFYQNCKEDAEFAWFVASRIDKYCLVIGVILYIVIISVLLWVQTQVGDHKMMLGDRPGNM</sequence>
<evidence type="ECO:0000313" key="9">
    <source>
        <dbReference type="EMBL" id="KAG2450733.1"/>
    </source>
</evidence>
<feature type="transmembrane region" description="Helical" evidence="6">
    <location>
        <begin position="375"/>
        <end position="397"/>
    </location>
</feature>
<proteinExistence type="predicted"/>
<dbReference type="InterPro" id="IPR006202">
    <property type="entry name" value="Neur_chan_lig-bd"/>
</dbReference>
<accession>A0A835WMW2</accession>